<dbReference type="AlphaFoldDB" id="A0A1H7RLB6"/>
<dbReference type="InterPro" id="IPR015424">
    <property type="entry name" value="PyrdxlP-dep_Trfase"/>
</dbReference>
<keyword evidence="5" id="KW-0808">Transferase</keyword>
<evidence type="ECO:0000313" key="6">
    <source>
        <dbReference type="Proteomes" id="UP000199120"/>
    </source>
</evidence>
<dbReference type="SUPFAM" id="SSF53383">
    <property type="entry name" value="PLP-dependent transferases"/>
    <property type="match status" value="1"/>
</dbReference>
<evidence type="ECO:0000313" key="5">
    <source>
        <dbReference type="EMBL" id="SEL60829.1"/>
    </source>
</evidence>
<organism evidence="5 6">
    <name type="scientific">Paraburkholderia caballeronis</name>
    <dbReference type="NCBI Taxonomy" id="416943"/>
    <lineage>
        <taxon>Bacteria</taxon>
        <taxon>Pseudomonadati</taxon>
        <taxon>Pseudomonadota</taxon>
        <taxon>Betaproteobacteria</taxon>
        <taxon>Burkholderiales</taxon>
        <taxon>Burkholderiaceae</taxon>
        <taxon>Paraburkholderia</taxon>
    </lineage>
</organism>
<dbReference type="Gene3D" id="3.40.640.10">
    <property type="entry name" value="Type I PLP-dependent aspartate aminotransferase-like (Major domain)"/>
    <property type="match status" value="1"/>
</dbReference>
<sequence length="402" mass="42844">MATMDIRSRYALRPVINVSGTMTSLGASMAVAPAVDAVAEILPQFVEIDDLQRRASAAIAAACGSEAGYVTASCSAAITLTIAATMTGDDLGLIERLPDTRGLKNEVVVQTGHLVNYGAPLDQAIRLSGAKVVPVGAATEAHGYQLAAAINDATAAALFVVSHHTQQYGMVPFEEFVAVAHDKGVPVIVDAASEYDLTSFIRRGADIVLYSAHKFLGGPTAGIVAGRKPLVRAAWLQNGGIGRGFKVGKEGIAGAIAALHAWATRDHAAVRARERGYLDLWLATLNTFNGIRASIDPDPTGNPLDRLKVHVDAGAARITAWDLVDALANPRNGERPVIARDHEVEQHFFFLDPCNLKPGEEAVVMERLVAELTDARHADTPRVTPFATRDARRTASRLRWPD</sequence>
<evidence type="ECO:0000256" key="3">
    <source>
        <dbReference type="ARBA" id="ARBA00044507"/>
    </source>
</evidence>
<evidence type="ECO:0000256" key="1">
    <source>
        <dbReference type="ARBA" id="ARBA00001933"/>
    </source>
</evidence>
<name>A0A1H7RLB6_9BURK</name>
<dbReference type="Pfam" id="PF03841">
    <property type="entry name" value="SelA"/>
    <property type="match status" value="1"/>
</dbReference>
<dbReference type="PANTHER" id="PTHR32328:SF0">
    <property type="entry name" value="L-SERYL-TRNA(SEC) SELENIUM TRANSFERASE"/>
    <property type="match status" value="1"/>
</dbReference>
<evidence type="ECO:0000256" key="2">
    <source>
        <dbReference type="ARBA" id="ARBA00022898"/>
    </source>
</evidence>
<dbReference type="EMBL" id="FOAJ01000010">
    <property type="protein sequence ID" value="SEL60829.1"/>
    <property type="molecule type" value="Genomic_DNA"/>
</dbReference>
<reference evidence="6" key="1">
    <citation type="submission" date="2016-10" db="EMBL/GenBank/DDBJ databases">
        <authorList>
            <person name="Varghese N."/>
            <person name="Submissions S."/>
        </authorList>
    </citation>
    <scope>NUCLEOTIDE SEQUENCE [LARGE SCALE GENOMIC DNA]</scope>
    <source>
        <strain evidence="6">LMG 26416</strain>
    </source>
</reference>
<proteinExistence type="inferred from homology"/>
<evidence type="ECO:0000256" key="4">
    <source>
        <dbReference type="PIRSR" id="PIRSR618319-50"/>
    </source>
</evidence>
<keyword evidence="6" id="KW-1185">Reference proteome</keyword>
<dbReference type="Proteomes" id="UP000199120">
    <property type="component" value="Unassembled WGS sequence"/>
</dbReference>
<dbReference type="GO" id="GO:0004125">
    <property type="term" value="F:L-seryl-tRNA(Sec) selenium transferase activity"/>
    <property type="evidence" value="ECO:0007669"/>
    <property type="project" value="TreeGrafter"/>
</dbReference>
<accession>A0A1H7RLB6</accession>
<keyword evidence="2 4" id="KW-0663">Pyridoxal phosphate</keyword>
<dbReference type="STRING" id="416943.SAMN05445871_6333"/>
<dbReference type="PANTHER" id="PTHR32328">
    <property type="entry name" value="L-SERYL-TRNA(SEC) SELENIUM TRANSFERASE"/>
    <property type="match status" value="1"/>
</dbReference>
<gene>
    <name evidence="5" type="ORF">SAMN05192542_11068</name>
</gene>
<comment type="similarity">
    <text evidence="3">Belongs to the SelA family.</text>
</comment>
<protein>
    <submittedName>
        <fullName evidence="5">L-seryl-tRNA(Sec) selenium transferase</fullName>
    </submittedName>
</protein>
<comment type="cofactor">
    <cofactor evidence="1 4">
        <name>pyridoxal 5'-phosphate</name>
        <dbReference type="ChEBI" id="CHEBI:597326"/>
    </cofactor>
</comment>
<dbReference type="RefSeq" id="WP_244283991.1">
    <property type="nucleotide sequence ID" value="NZ_FNSR01000003.1"/>
</dbReference>
<dbReference type="InterPro" id="IPR015421">
    <property type="entry name" value="PyrdxlP-dep_Trfase_major"/>
</dbReference>
<dbReference type="InterPro" id="IPR018319">
    <property type="entry name" value="SelA-like"/>
</dbReference>
<feature type="modified residue" description="N6-(pyridoxal phosphate)lysine" evidence="4">
    <location>
        <position position="214"/>
    </location>
</feature>